<comment type="similarity">
    <text evidence="1 5">Belongs to the universal ribosomal protein uL4 family.</text>
</comment>
<evidence type="ECO:0000313" key="8">
    <source>
        <dbReference type="Proteomes" id="UP001500755"/>
    </source>
</evidence>
<name>A0ABP5F0W4_9MICO</name>
<comment type="caution">
    <text evidence="7">The sequence shown here is derived from an EMBL/GenBank/DDBJ whole genome shotgun (WGS) entry which is preliminary data.</text>
</comment>
<dbReference type="HAMAP" id="MF_01328_B">
    <property type="entry name" value="Ribosomal_uL4_B"/>
    <property type="match status" value="1"/>
</dbReference>
<dbReference type="RefSeq" id="WP_344309720.1">
    <property type="nucleotide sequence ID" value="NZ_BAAANO010000020.1"/>
</dbReference>
<keyword evidence="3 5" id="KW-0687">Ribonucleoprotein</keyword>
<keyword evidence="5" id="KW-0694">RNA-binding</keyword>
<dbReference type="SUPFAM" id="SSF52166">
    <property type="entry name" value="Ribosomal protein L4"/>
    <property type="match status" value="1"/>
</dbReference>
<evidence type="ECO:0000256" key="2">
    <source>
        <dbReference type="ARBA" id="ARBA00022980"/>
    </source>
</evidence>
<feature type="region of interest" description="Disordered" evidence="6">
    <location>
        <begin position="47"/>
        <end position="103"/>
    </location>
</feature>
<evidence type="ECO:0000313" key="7">
    <source>
        <dbReference type="EMBL" id="GAA2010595.1"/>
    </source>
</evidence>
<dbReference type="InterPro" id="IPR023574">
    <property type="entry name" value="Ribosomal_uL4_dom_sf"/>
</dbReference>
<dbReference type="EMBL" id="BAAANO010000020">
    <property type="protein sequence ID" value="GAA2010595.1"/>
    <property type="molecule type" value="Genomic_DNA"/>
</dbReference>
<dbReference type="GO" id="GO:0005840">
    <property type="term" value="C:ribosome"/>
    <property type="evidence" value="ECO:0007669"/>
    <property type="project" value="UniProtKB-KW"/>
</dbReference>
<comment type="subunit">
    <text evidence="5">Part of the 50S ribosomal subunit.</text>
</comment>
<keyword evidence="5" id="KW-0699">rRNA-binding</keyword>
<keyword evidence="8" id="KW-1185">Reference proteome</keyword>
<dbReference type="PANTHER" id="PTHR10746">
    <property type="entry name" value="50S RIBOSOMAL PROTEIN L4"/>
    <property type="match status" value="1"/>
</dbReference>
<dbReference type="PANTHER" id="PTHR10746:SF6">
    <property type="entry name" value="LARGE RIBOSOMAL SUBUNIT PROTEIN UL4M"/>
    <property type="match status" value="1"/>
</dbReference>
<evidence type="ECO:0000256" key="5">
    <source>
        <dbReference type="HAMAP-Rule" id="MF_01328"/>
    </source>
</evidence>
<evidence type="ECO:0000256" key="6">
    <source>
        <dbReference type="SAM" id="MobiDB-lite"/>
    </source>
</evidence>
<dbReference type="Gene3D" id="3.40.1370.10">
    <property type="match status" value="1"/>
</dbReference>
<organism evidence="7 8">
    <name type="scientific">Brevibacterium samyangense</name>
    <dbReference type="NCBI Taxonomy" id="366888"/>
    <lineage>
        <taxon>Bacteria</taxon>
        <taxon>Bacillati</taxon>
        <taxon>Actinomycetota</taxon>
        <taxon>Actinomycetes</taxon>
        <taxon>Micrococcales</taxon>
        <taxon>Brevibacteriaceae</taxon>
        <taxon>Brevibacterium</taxon>
    </lineage>
</organism>
<proteinExistence type="inferred from homology"/>
<dbReference type="Proteomes" id="UP001500755">
    <property type="component" value="Unassembled WGS sequence"/>
</dbReference>
<accession>A0ABP5F0W4</accession>
<evidence type="ECO:0000256" key="3">
    <source>
        <dbReference type="ARBA" id="ARBA00023274"/>
    </source>
</evidence>
<keyword evidence="2 5" id="KW-0689">Ribosomal protein</keyword>
<gene>
    <name evidence="5 7" type="primary">rplD</name>
    <name evidence="7" type="ORF">GCM10009755_22290</name>
</gene>
<protein>
    <recommendedName>
        <fullName evidence="4 5">Large ribosomal subunit protein uL4</fullName>
    </recommendedName>
</protein>
<dbReference type="InterPro" id="IPR002136">
    <property type="entry name" value="Ribosomal_uL4"/>
</dbReference>
<sequence>MTETNTIDVLDAAGAKTGASVELPADVFGVETNVPLIHQVVVAQLAAARQGTHKTKTRSEVSGGGKKPYKQKGTGNARQGSIRAPQYAGGGIVHGPVPRDYSQRTPKKMKAAALRGALSDRARLGQVFVVSALVTGEQPSTKQAKAALAALSDRKNTLVVVERSDELTYLSVRNLPGVHVLSEGMLNTYDVLMADDIVFTEGALASFLNRASKAGRSDKQEDAA</sequence>
<evidence type="ECO:0000256" key="4">
    <source>
        <dbReference type="ARBA" id="ARBA00035244"/>
    </source>
</evidence>
<evidence type="ECO:0000256" key="1">
    <source>
        <dbReference type="ARBA" id="ARBA00010528"/>
    </source>
</evidence>
<dbReference type="NCBIfam" id="TIGR03953">
    <property type="entry name" value="rplD_bact"/>
    <property type="match status" value="1"/>
</dbReference>
<comment type="function">
    <text evidence="5">One of the primary rRNA binding proteins, this protein initially binds near the 5'-end of the 23S rRNA. It is important during the early stages of 50S assembly. It makes multiple contacts with different domains of the 23S rRNA in the assembled 50S subunit and ribosome.</text>
</comment>
<reference evidence="8" key="1">
    <citation type="journal article" date="2019" name="Int. J. Syst. Evol. Microbiol.">
        <title>The Global Catalogue of Microorganisms (GCM) 10K type strain sequencing project: providing services to taxonomists for standard genome sequencing and annotation.</title>
        <authorList>
            <consortium name="The Broad Institute Genomics Platform"/>
            <consortium name="The Broad Institute Genome Sequencing Center for Infectious Disease"/>
            <person name="Wu L."/>
            <person name="Ma J."/>
        </authorList>
    </citation>
    <scope>NUCLEOTIDE SEQUENCE [LARGE SCALE GENOMIC DNA]</scope>
    <source>
        <strain evidence="8">JCM 14546</strain>
    </source>
</reference>
<dbReference type="InterPro" id="IPR013005">
    <property type="entry name" value="Ribosomal_uL4-like"/>
</dbReference>
<comment type="function">
    <text evidence="5">Forms part of the polypeptide exit tunnel.</text>
</comment>
<dbReference type="Pfam" id="PF00573">
    <property type="entry name" value="Ribosomal_L4"/>
    <property type="match status" value="1"/>
</dbReference>